<comment type="caution">
    <text evidence="1">The sequence shown here is derived from an EMBL/GenBank/DDBJ whole genome shotgun (WGS) entry which is preliminary data.</text>
</comment>
<dbReference type="Proteomes" id="UP000004507">
    <property type="component" value="Unassembled WGS sequence"/>
</dbReference>
<dbReference type="STRING" id="314232.SKA53_10879"/>
<evidence type="ECO:0000313" key="1">
    <source>
        <dbReference type="EMBL" id="EAQ08224.1"/>
    </source>
</evidence>
<name>A3V1M3_9RHOB</name>
<dbReference type="HOGENOM" id="CLU_2635653_0_0_5"/>
<dbReference type="AlphaFoldDB" id="A3V1M3"/>
<proteinExistence type="predicted"/>
<dbReference type="EMBL" id="AAMS01000001">
    <property type="protein sequence ID" value="EAQ08258.1"/>
    <property type="molecule type" value="Genomic_DNA"/>
</dbReference>
<dbReference type="EMBL" id="AAMS01000001">
    <property type="protein sequence ID" value="EAQ08224.1"/>
    <property type="molecule type" value="Genomic_DNA"/>
</dbReference>
<gene>
    <name evidence="1" type="ORF">SKA53_10879</name>
    <name evidence="2" type="ORF">SKA53_11049</name>
</gene>
<reference evidence="1 3" key="1">
    <citation type="submission" date="2006-01" db="EMBL/GenBank/DDBJ databases">
        <authorList>
            <person name="Hagstrom A."/>
            <person name="Ferriera S."/>
            <person name="Johnson J."/>
            <person name="Kravitz S."/>
            <person name="Halpern A."/>
            <person name="Remington K."/>
            <person name="Beeson K."/>
            <person name="Tran B."/>
            <person name="Rogers Y.-H."/>
            <person name="Friedman R."/>
            <person name="Venter J.C."/>
        </authorList>
    </citation>
    <scope>NUCLEOTIDE SEQUENCE [LARGE SCALE GENOMIC DNA]</scope>
    <source>
        <strain evidence="1 3">SKA53</strain>
    </source>
</reference>
<evidence type="ECO:0000313" key="2">
    <source>
        <dbReference type="EMBL" id="EAQ08258.1"/>
    </source>
</evidence>
<dbReference type="eggNOG" id="ENOG5034A98">
    <property type="taxonomic scope" value="Bacteria"/>
</dbReference>
<sequence length="78" mass="8413">MFTTFTALALAGGGLRLVLQWQLKRRWQIALSVPQALAGALVVLAGLPEFLKPIPFPIPLGLTLGLLLPDLVLTRRGL</sequence>
<accession>A3V1M3</accession>
<protein>
    <submittedName>
        <fullName evidence="1">Uncharacterized protein</fullName>
    </submittedName>
</protein>
<organism evidence="1 3">
    <name type="scientific">Yoonia vestfoldensis SKA53</name>
    <dbReference type="NCBI Taxonomy" id="314232"/>
    <lineage>
        <taxon>Bacteria</taxon>
        <taxon>Pseudomonadati</taxon>
        <taxon>Pseudomonadota</taxon>
        <taxon>Alphaproteobacteria</taxon>
        <taxon>Rhodobacterales</taxon>
        <taxon>Paracoccaceae</taxon>
        <taxon>Yoonia</taxon>
    </lineage>
</organism>
<evidence type="ECO:0000313" key="3">
    <source>
        <dbReference type="Proteomes" id="UP000004507"/>
    </source>
</evidence>
<keyword evidence="3" id="KW-1185">Reference proteome</keyword>